<dbReference type="Proteomes" id="UP000799772">
    <property type="component" value="Unassembled WGS sequence"/>
</dbReference>
<dbReference type="AlphaFoldDB" id="A0A9P4INE0"/>
<keyword evidence="3" id="KW-1185">Reference proteome</keyword>
<dbReference type="InterPro" id="IPR038883">
    <property type="entry name" value="AN11006-like"/>
</dbReference>
<organism evidence="2 3">
    <name type="scientific">Rhizodiscina lignyota</name>
    <dbReference type="NCBI Taxonomy" id="1504668"/>
    <lineage>
        <taxon>Eukaryota</taxon>
        <taxon>Fungi</taxon>
        <taxon>Dikarya</taxon>
        <taxon>Ascomycota</taxon>
        <taxon>Pezizomycotina</taxon>
        <taxon>Dothideomycetes</taxon>
        <taxon>Pleosporomycetidae</taxon>
        <taxon>Aulographales</taxon>
        <taxon>Rhizodiscinaceae</taxon>
        <taxon>Rhizodiscina</taxon>
    </lineage>
</organism>
<feature type="compositionally biased region" description="Basic residues" evidence="1">
    <location>
        <begin position="22"/>
        <end position="36"/>
    </location>
</feature>
<evidence type="ECO:0000313" key="2">
    <source>
        <dbReference type="EMBL" id="KAF2102679.1"/>
    </source>
</evidence>
<protein>
    <submittedName>
        <fullName evidence="2">Uncharacterized protein</fullName>
    </submittedName>
</protein>
<accession>A0A9P4INE0</accession>
<dbReference type="PANTHER" id="PTHR42085:SF2">
    <property type="entry name" value="F-BOX DOMAIN-CONTAINING PROTEIN"/>
    <property type="match status" value="1"/>
</dbReference>
<dbReference type="EMBL" id="ML978122">
    <property type="protein sequence ID" value="KAF2102679.1"/>
    <property type="molecule type" value="Genomic_DNA"/>
</dbReference>
<gene>
    <name evidence="2" type="ORF">NA57DRAFT_52238</name>
</gene>
<feature type="region of interest" description="Disordered" evidence="1">
    <location>
        <begin position="1"/>
        <end position="52"/>
    </location>
</feature>
<name>A0A9P4INE0_9PEZI</name>
<sequence length="570" mass="66216">MSLPLRSQSPKDPKDPRDNGTKKSRRRKHRGRRVKKKVETTGVLTDSDGSGVQLEASPRLNLQWQLDDNSGMFLSLREEVALANTLLSHEASQTPSSESEGYQVGTFAQQFNLRWKTQLPEPVGRWKSSNNSLPLRNPFDESIEQIIHAEIGRLRLVNFEVYRLHVIFWPASTSKSVYQNGLSEIKFFNFLVDNDTPHLVPVQVIQRVEETHIVVKFHGKWESLESYLVSIVPFDIADPEYKAQYHFWHDNGLKFRLFDLPLEIREIIYLHALLPMTGCRPRVVYPYRYHRYPTKDDHVPSTFAPNLNLLRANRAVNKEATLVVYREAEFSFRKVEGYSNFILRHWQAANTYGFLAQTYFSRVRRIHLSFTHLDFLRFFGANLSFEVYYDASPVARWVLRQRIPFEWVAIHISPPSHLVNSKGVVSRLWDEDMGCHKKIVDWILLYVEQYFGYLGRERIHLGGCVKHSQMDKFSARLRKREECEERKERRAKSFGSCDKESAQGGVSLEGYEDVASFNDENAVEKYEQDEGAEDKDSDEEPDEYGFMSVDIPPICECATHCSLETFTPDD</sequence>
<proteinExistence type="predicted"/>
<feature type="compositionally biased region" description="Basic and acidic residues" evidence="1">
    <location>
        <begin position="9"/>
        <end position="21"/>
    </location>
</feature>
<reference evidence="2" key="1">
    <citation type="journal article" date="2020" name="Stud. Mycol.">
        <title>101 Dothideomycetes genomes: a test case for predicting lifestyles and emergence of pathogens.</title>
        <authorList>
            <person name="Haridas S."/>
            <person name="Albert R."/>
            <person name="Binder M."/>
            <person name="Bloem J."/>
            <person name="Labutti K."/>
            <person name="Salamov A."/>
            <person name="Andreopoulos B."/>
            <person name="Baker S."/>
            <person name="Barry K."/>
            <person name="Bills G."/>
            <person name="Bluhm B."/>
            <person name="Cannon C."/>
            <person name="Castanera R."/>
            <person name="Culley D."/>
            <person name="Daum C."/>
            <person name="Ezra D."/>
            <person name="Gonzalez J."/>
            <person name="Henrissat B."/>
            <person name="Kuo A."/>
            <person name="Liang C."/>
            <person name="Lipzen A."/>
            <person name="Lutzoni F."/>
            <person name="Magnuson J."/>
            <person name="Mondo S."/>
            <person name="Nolan M."/>
            <person name="Ohm R."/>
            <person name="Pangilinan J."/>
            <person name="Park H.-J."/>
            <person name="Ramirez L."/>
            <person name="Alfaro M."/>
            <person name="Sun H."/>
            <person name="Tritt A."/>
            <person name="Yoshinaga Y."/>
            <person name="Zwiers L.-H."/>
            <person name="Turgeon B."/>
            <person name="Goodwin S."/>
            <person name="Spatafora J."/>
            <person name="Crous P."/>
            <person name="Grigoriev I."/>
        </authorList>
    </citation>
    <scope>NUCLEOTIDE SEQUENCE</scope>
    <source>
        <strain evidence="2">CBS 133067</strain>
    </source>
</reference>
<dbReference type="PANTHER" id="PTHR42085">
    <property type="entry name" value="F-BOX DOMAIN-CONTAINING PROTEIN"/>
    <property type="match status" value="1"/>
</dbReference>
<evidence type="ECO:0000313" key="3">
    <source>
        <dbReference type="Proteomes" id="UP000799772"/>
    </source>
</evidence>
<feature type="compositionally biased region" description="Acidic residues" evidence="1">
    <location>
        <begin position="529"/>
        <end position="543"/>
    </location>
</feature>
<evidence type="ECO:0000256" key="1">
    <source>
        <dbReference type="SAM" id="MobiDB-lite"/>
    </source>
</evidence>
<feature type="region of interest" description="Disordered" evidence="1">
    <location>
        <begin position="519"/>
        <end position="547"/>
    </location>
</feature>
<comment type="caution">
    <text evidence="2">The sequence shown here is derived from an EMBL/GenBank/DDBJ whole genome shotgun (WGS) entry which is preliminary data.</text>
</comment>
<dbReference type="OrthoDB" id="5335493at2759"/>